<evidence type="ECO:0000256" key="5">
    <source>
        <dbReference type="ARBA" id="ARBA00022723"/>
    </source>
</evidence>
<keyword evidence="7" id="KW-0694">RNA-binding</keyword>
<accession>A0A9P1H760</accession>
<keyword evidence="6" id="KW-0378">Hydrolase</keyword>
<comment type="subcellular location">
    <subcellularLocation>
        <location evidence="2">Cytoplasm</location>
    </subcellularLocation>
</comment>
<name>A0A9P1H760_9PEZI</name>
<dbReference type="GO" id="GO:0000184">
    <property type="term" value="P:nuclear-transcribed mRNA catabolic process, nonsense-mediated decay"/>
    <property type="evidence" value="ECO:0007669"/>
    <property type="project" value="InterPro"/>
</dbReference>
<keyword evidence="4" id="KW-0963">Cytoplasm</keyword>
<evidence type="ECO:0000256" key="2">
    <source>
        <dbReference type="ARBA" id="ARBA00004496"/>
    </source>
</evidence>
<evidence type="ECO:0000256" key="1">
    <source>
        <dbReference type="ARBA" id="ARBA00001936"/>
    </source>
</evidence>
<sequence length="722" mass="79256">MSGAQMQLEDWLDDLCVRFIINLPQEDLSSVPRICFQVEEAQWFYEDFIRPLNPTLPSMSLRTFCLRIFQHCPLLTTFPVGAHIQAFEEFCSTRPVSRFPRGKINKDEDDLDCAIREVYEETGFDIREAGLVASQKETKFIEVTMRDQQIRLYVFRDVPMDTQFQPRTRKEISKIQWYKLSDLPAFRKKGHGSHTDAGNAANNANKFYMVAPFLVPLKKWIVQQQKSGHRARNDAYTIPDSVPEETATEDDTWAQPHDAHRGPDLDALAGATRELQRLLKMQPPTQGLQRAPSQPSPNKTRAAPSSPFSTTQPSPPPGPAPSPREPGIPSPVFSLHQQAPTHWGGTPDQYANAHPGSYPPVQYGEQQPNYLPPQPQPQPQPQPPLVHPQPLPPHVQKTGVLNYTTPSPNTRLNGPMRQGQHYGAPQQPQYPGYPTAILKPQGGPLTDHSKALLSAFKTQTSASHDAHAHVPDGHNAPPYPSSDNEMARAPDGYNIAQPYQAAPVQQQIPASMYSSHQSAPSTSSRPPGQGTEKHRSALLDMFKRADPNASPRSANFGRPASGSGSGSNSKPGSIDQPGSPGSKPYHSPRARVHEHAAPRVPSSGSSQPLMQLLRRQEQPSPKTQQPIPAPSYSAYYDPAKAVPAGLSSPPAPTTFPAPRRRWQAPSMDYRAGSMASGAGFAASAASNMHESDSRRGSQTPISPADRSFLLGYLQSATHQAGH</sequence>
<feature type="region of interest" description="Disordered" evidence="9">
    <location>
        <begin position="283"/>
        <end position="434"/>
    </location>
</feature>
<dbReference type="InterPro" id="IPR020084">
    <property type="entry name" value="NUDIX_hydrolase_CS"/>
</dbReference>
<feature type="compositionally biased region" description="Pro residues" evidence="9">
    <location>
        <begin position="313"/>
        <end position="329"/>
    </location>
</feature>
<protein>
    <recommendedName>
        <fullName evidence="10">Nudix hydrolase domain-containing protein</fullName>
    </recommendedName>
</protein>
<dbReference type="SUPFAM" id="SSF55811">
    <property type="entry name" value="Nudix"/>
    <property type="match status" value="1"/>
</dbReference>
<dbReference type="Pfam" id="PF05026">
    <property type="entry name" value="DCP2"/>
    <property type="match status" value="1"/>
</dbReference>
<dbReference type="GO" id="GO:0140933">
    <property type="term" value="F:5'-(N(7)-methylguanosine 5'-triphospho)-[mRNA] hydrolase activity"/>
    <property type="evidence" value="ECO:0007669"/>
    <property type="project" value="InterPro"/>
</dbReference>
<dbReference type="SMART" id="SM01125">
    <property type="entry name" value="DCP2"/>
    <property type="match status" value="1"/>
</dbReference>
<evidence type="ECO:0000259" key="10">
    <source>
        <dbReference type="PROSITE" id="PS51462"/>
    </source>
</evidence>
<evidence type="ECO:0000256" key="4">
    <source>
        <dbReference type="ARBA" id="ARBA00022490"/>
    </source>
</evidence>
<dbReference type="OrthoDB" id="18996at2759"/>
<dbReference type="PROSITE" id="PS00893">
    <property type="entry name" value="NUDIX_BOX"/>
    <property type="match status" value="1"/>
</dbReference>
<proteinExistence type="inferred from homology"/>
<dbReference type="InterPro" id="IPR015797">
    <property type="entry name" value="NUDIX_hydrolase-like_dom_sf"/>
</dbReference>
<feature type="region of interest" description="Disordered" evidence="9">
    <location>
        <begin position="546"/>
        <end position="661"/>
    </location>
</feature>
<feature type="region of interest" description="Disordered" evidence="9">
    <location>
        <begin position="510"/>
        <end position="534"/>
    </location>
</feature>
<feature type="domain" description="Nudix hydrolase" evidence="10">
    <location>
        <begin position="65"/>
        <end position="200"/>
    </location>
</feature>
<comment type="similarity">
    <text evidence="3">Belongs to the Nudix hydrolase family. DCP2 subfamily.</text>
</comment>
<evidence type="ECO:0000256" key="8">
    <source>
        <dbReference type="ARBA" id="ARBA00023211"/>
    </source>
</evidence>
<dbReference type="InterPro" id="IPR007722">
    <property type="entry name" value="DCP2_BoxA"/>
</dbReference>
<feature type="compositionally biased region" description="Pro residues" evidence="9">
    <location>
        <begin position="370"/>
        <end position="393"/>
    </location>
</feature>
<dbReference type="SUPFAM" id="SSF140586">
    <property type="entry name" value="Dcp2 domain-like"/>
    <property type="match status" value="1"/>
</dbReference>
<evidence type="ECO:0000256" key="9">
    <source>
        <dbReference type="SAM" id="MobiDB-lite"/>
    </source>
</evidence>
<dbReference type="Gene3D" id="3.90.79.10">
    <property type="entry name" value="Nucleoside Triphosphate Pyrophosphohydrolase"/>
    <property type="match status" value="1"/>
</dbReference>
<feature type="compositionally biased region" description="Low complexity" evidence="9">
    <location>
        <begin position="418"/>
        <end position="434"/>
    </location>
</feature>
<evidence type="ECO:0000256" key="6">
    <source>
        <dbReference type="ARBA" id="ARBA00022801"/>
    </source>
</evidence>
<reference evidence="11" key="1">
    <citation type="submission" date="2022-11" db="EMBL/GenBank/DDBJ databases">
        <authorList>
            <person name="Scott C."/>
            <person name="Bruce N."/>
        </authorList>
    </citation>
    <scope>NUCLEOTIDE SEQUENCE</scope>
</reference>
<dbReference type="CDD" id="cd03672">
    <property type="entry name" value="NUDIX_Dcp2p_Nudt20"/>
    <property type="match status" value="1"/>
</dbReference>
<dbReference type="InterPro" id="IPR036189">
    <property type="entry name" value="DCP2_BoxA_sf"/>
</dbReference>
<comment type="caution">
    <text evidence="11">The sequence shown here is derived from an EMBL/GenBank/DDBJ whole genome shotgun (WGS) entry which is preliminary data.</text>
</comment>
<keyword evidence="8" id="KW-0464">Manganese</keyword>
<feature type="compositionally biased region" description="Polar residues" evidence="9">
    <location>
        <begin position="283"/>
        <end position="299"/>
    </location>
</feature>
<dbReference type="AlphaFoldDB" id="A0A9P1H760"/>
<dbReference type="PANTHER" id="PTHR23114:SF17">
    <property type="entry name" value="M7GPPPN-MRNA HYDROLASE"/>
    <property type="match status" value="1"/>
</dbReference>
<dbReference type="Gene3D" id="1.10.10.1050">
    <property type="entry name" value="Dcp2, box A domain"/>
    <property type="match status" value="1"/>
</dbReference>
<evidence type="ECO:0000256" key="3">
    <source>
        <dbReference type="ARBA" id="ARBA00005279"/>
    </source>
</evidence>
<feature type="region of interest" description="Disordered" evidence="9">
    <location>
        <begin position="458"/>
        <end position="490"/>
    </location>
</feature>
<dbReference type="FunFam" id="3.90.79.10:FF:000003">
    <property type="entry name" value="M7GpppN-mRNA hydrolase isoform 2"/>
    <property type="match status" value="1"/>
</dbReference>
<gene>
    <name evidence="11" type="ORF">PPNO1_LOCUS7686</name>
</gene>
<dbReference type="EMBL" id="CALLCH030000017">
    <property type="protein sequence ID" value="CAI4218089.1"/>
    <property type="molecule type" value="Genomic_DNA"/>
</dbReference>
<feature type="compositionally biased region" description="Acidic residues" evidence="9">
    <location>
        <begin position="242"/>
        <end position="252"/>
    </location>
</feature>
<dbReference type="GO" id="GO:0000932">
    <property type="term" value="C:P-body"/>
    <property type="evidence" value="ECO:0007669"/>
    <property type="project" value="TreeGrafter"/>
</dbReference>
<comment type="cofactor">
    <cofactor evidence="1">
        <name>Mn(2+)</name>
        <dbReference type="ChEBI" id="CHEBI:29035"/>
    </cofactor>
</comment>
<dbReference type="InterPro" id="IPR000086">
    <property type="entry name" value="NUDIX_hydrolase_dom"/>
</dbReference>
<evidence type="ECO:0000313" key="12">
    <source>
        <dbReference type="Proteomes" id="UP000838763"/>
    </source>
</evidence>
<dbReference type="InterPro" id="IPR044099">
    <property type="entry name" value="Dcp2_NUDIX"/>
</dbReference>
<feature type="region of interest" description="Disordered" evidence="9">
    <location>
        <begin position="680"/>
        <end position="706"/>
    </location>
</feature>
<dbReference type="GO" id="GO:0030145">
    <property type="term" value="F:manganese ion binding"/>
    <property type="evidence" value="ECO:0007669"/>
    <property type="project" value="InterPro"/>
</dbReference>
<dbReference type="GO" id="GO:0003723">
    <property type="term" value="F:RNA binding"/>
    <property type="evidence" value="ECO:0007669"/>
    <property type="project" value="UniProtKB-KW"/>
</dbReference>
<feature type="region of interest" description="Disordered" evidence="9">
    <location>
        <begin position="228"/>
        <end position="265"/>
    </location>
</feature>
<dbReference type="Proteomes" id="UP000838763">
    <property type="component" value="Unassembled WGS sequence"/>
</dbReference>
<dbReference type="PANTHER" id="PTHR23114">
    <property type="entry name" value="M7GPPPN-MRNA HYDROLASE"/>
    <property type="match status" value="1"/>
</dbReference>
<dbReference type="PROSITE" id="PS51462">
    <property type="entry name" value="NUDIX"/>
    <property type="match status" value="1"/>
</dbReference>
<dbReference type="FunFam" id="1.10.10.1050:FF:000003">
    <property type="entry name" value="Decapping enzyme Dcp2, putative"/>
    <property type="match status" value="1"/>
</dbReference>
<dbReference type="GO" id="GO:0000290">
    <property type="term" value="P:deadenylation-dependent decapping of nuclear-transcribed mRNA"/>
    <property type="evidence" value="ECO:0007669"/>
    <property type="project" value="InterPro"/>
</dbReference>
<keyword evidence="5" id="KW-0479">Metal-binding</keyword>
<evidence type="ECO:0000256" key="7">
    <source>
        <dbReference type="ARBA" id="ARBA00022884"/>
    </source>
</evidence>
<evidence type="ECO:0000313" key="11">
    <source>
        <dbReference type="EMBL" id="CAI4218089.1"/>
    </source>
</evidence>
<keyword evidence="12" id="KW-1185">Reference proteome</keyword>
<organism evidence="11 12">
    <name type="scientific">Parascedosporium putredinis</name>
    <dbReference type="NCBI Taxonomy" id="1442378"/>
    <lineage>
        <taxon>Eukaryota</taxon>
        <taxon>Fungi</taxon>
        <taxon>Dikarya</taxon>
        <taxon>Ascomycota</taxon>
        <taxon>Pezizomycotina</taxon>
        <taxon>Sordariomycetes</taxon>
        <taxon>Hypocreomycetidae</taxon>
        <taxon>Microascales</taxon>
        <taxon>Microascaceae</taxon>
        <taxon>Parascedosporium</taxon>
    </lineage>
</organism>
<feature type="compositionally biased region" description="Polar residues" evidence="9">
    <location>
        <begin position="399"/>
        <end position="412"/>
    </location>
</feature>
<dbReference type="Pfam" id="PF00293">
    <property type="entry name" value="NUDIX"/>
    <property type="match status" value="1"/>
</dbReference>
<feature type="compositionally biased region" description="Polar residues" evidence="9">
    <location>
        <begin position="512"/>
        <end position="526"/>
    </location>
</feature>